<sequence length="454" mass="49402">MARFREEGGAGPMRVFIAGIDGYLGWPLAQHLAARGHEPAGVDALLRRAWVAEMGSDSAVPIASVDERRAAFRDHFGVSLPFSPVNVRDHTALGRLLRDVAPDVVVHLAECPSAPYSMIDFRHADFVQGNNVSGTLSLLFAMREHCPDAHLVKLGSMGEYGTPDVDIPEGFFEVEFRGRRDVLPFPRQAGSWYHWSKVFDSQNVAFACRLWGLRATDVMQGVVYGSWCPEDPRLNSRLDFDEAFGTAVHRFCCQAVTGRPITPYGSGAQRRGLLSLADALQCLTLALENPPAAGEYRVFNQLREVLSVGRLAELVRGAAHRLGIEAYVSAVDNPRAEAEQHHYHPDHEKLPALGFRPSAPIEDELQRLLRDLLPYADRIADHAGSLPPTVRWRPPPTAAPAPTAASVPAPTATSTPPAAAGVRNPPEEGKGNERDTAPGHADRGRGTGRPARTA</sequence>
<evidence type="ECO:0000256" key="2">
    <source>
        <dbReference type="SAM" id="MobiDB-lite"/>
    </source>
</evidence>
<dbReference type="SUPFAM" id="SSF51735">
    <property type="entry name" value="NAD(P)-binding Rossmann-fold domains"/>
    <property type="match status" value="1"/>
</dbReference>
<dbReference type="Gene3D" id="3.90.25.10">
    <property type="entry name" value="UDP-galactose 4-epimerase, domain 1"/>
    <property type="match status" value="1"/>
</dbReference>
<dbReference type="Pfam" id="PF01370">
    <property type="entry name" value="Epimerase"/>
    <property type="match status" value="1"/>
</dbReference>
<proteinExistence type="inferred from homology"/>
<feature type="region of interest" description="Disordered" evidence="2">
    <location>
        <begin position="383"/>
        <end position="454"/>
    </location>
</feature>
<dbReference type="PANTHER" id="PTHR43000">
    <property type="entry name" value="DTDP-D-GLUCOSE 4,6-DEHYDRATASE-RELATED"/>
    <property type="match status" value="1"/>
</dbReference>
<dbReference type="AlphaFoldDB" id="A0A918WF30"/>
<evidence type="ECO:0000313" key="4">
    <source>
        <dbReference type="EMBL" id="GHC45161.1"/>
    </source>
</evidence>
<protein>
    <submittedName>
        <fullName evidence="4">NAD-dependent dehydratase</fullName>
    </submittedName>
</protein>
<accession>A0A918WF30</accession>
<feature type="compositionally biased region" description="Low complexity" evidence="2">
    <location>
        <begin position="400"/>
        <end position="420"/>
    </location>
</feature>
<comment type="caution">
    <text evidence="4">The sequence shown here is derived from an EMBL/GenBank/DDBJ whole genome shotgun (WGS) entry which is preliminary data.</text>
</comment>
<dbReference type="Gene3D" id="3.40.50.720">
    <property type="entry name" value="NAD(P)-binding Rossmann-like Domain"/>
    <property type="match status" value="1"/>
</dbReference>
<comment type="similarity">
    <text evidence="1">Belongs to the NAD(P)-dependent epimerase/dehydratase family.</text>
</comment>
<evidence type="ECO:0000259" key="3">
    <source>
        <dbReference type="Pfam" id="PF01370"/>
    </source>
</evidence>
<feature type="compositionally biased region" description="Basic and acidic residues" evidence="2">
    <location>
        <begin position="425"/>
        <end position="445"/>
    </location>
</feature>
<dbReference type="InterPro" id="IPR036291">
    <property type="entry name" value="NAD(P)-bd_dom_sf"/>
</dbReference>
<feature type="domain" description="NAD-dependent epimerase/dehydratase" evidence="3">
    <location>
        <begin position="15"/>
        <end position="300"/>
    </location>
</feature>
<dbReference type="Proteomes" id="UP000646244">
    <property type="component" value="Unassembled WGS sequence"/>
</dbReference>
<reference evidence="4" key="2">
    <citation type="submission" date="2020-09" db="EMBL/GenBank/DDBJ databases">
        <authorList>
            <person name="Sun Q."/>
            <person name="Ohkuma M."/>
        </authorList>
    </citation>
    <scope>NUCLEOTIDE SEQUENCE</scope>
    <source>
        <strain evidence="4">JCM 4633</strain>
    </source>
</reference>
<dbReference type="InterPro" id="IPR001509">
    <property type="entry name" value="Epimerase_deHydtase"/>
</dbReference>
<gene>
    <name evidence="4" type="ORF">GCM10010507_20450</name>
</gene>
<reference evidence="4" key="1">
    <citation type="journal article" date="2014" name="Int. J. Syst. Evol. Microbiol.">
        <title>Complete genome sequence of Corynebacterium casei LMG S-19264T (=DSM 44701T), isolated from a smear-ripened cheese.</title>
        <authorList>
            <consortium name="US DOE Joint Genome Institute (JGI-PGF)"/>
            <person name="Walter F."/>
            <person name="Albersmeier A."/>
            <person name="Kalinowski J."/>
            <person name="Ruckert C."/>
        </authorList>
    </citation>
    <scope>NUCLEOTIDE SEQUENCE</scope>
    <source>
        <strain evidence="4">JCM 4633</strain>
    </source>
</reference>
<evidence type="ECO:0000313" key="5">
    <source>
        <dbReference type="Proteomes" id="UP000646244"/>
    </source>
</evidence>
<dbReference type="EMBL" id="BMVB01000005">
    <property type="protein sequence ID" value="GHC45161.1"/>
    <property type="molecule type" value="Genomic_DNA"/>
</dbReference>
<organism evidence="4 5">
    <name type="scientific">Streptomyces cinnamoneus</name>
    <name type="common">Streptoverticillium cinnamoneum</name>
    <dbReference type="NCBI Taxonomy" id="53446"/>
    <lineage>
        <taxon>Bacteria</taxon>
        <taxon>Bacillati</taxon>
        <taxon>Actinomycetota</taxon>
        <taxon>Actinomycetes</taxon>
        <taxon>Kitasatosporales</taxon>
        <taxon>Streptomycetaceae</taxon>
        <taxon>Streptomyces</taxon>
        <taxon>Streptomyces cinnamoneus group</taxon>
    </lineage>
</organism>
<evidence type="ECO:0000256" key="1">
    <source>
        <dbReference type="ARBA" id="ARBA00007637"/>
    </source>
</evidence>
<name>A0A918WF30_STRCJ</name>